<accession>A0ABR4BK72</accession>
<evidence type="ECO:0000313" key="4">
    <source>
        <dbReference type="Proteomes" id="UP001590951"/>
    </source>
</evidence>
<organism evidence="3 4">
    <name type="scientific">Lepraria finkii</name>
    <dbReference type="NCBI Taxonomy" id="1340010"/>
    <lineage>
        <taxon>Eukaryota</taxon>
        <taxon>Fungi</taxon>
        <taxon>Dikarya</taxon>
        <taxon>Ascomycota</taxon>
        <taxon>Pezizomycotina</taxon>
        <taxon>Lecanoromycetes</taxon>
        <taxon>OSLEUM clade</taxon>
        <taxon>Lecanoromycetidae</taxon>
        <taxon>Lecanorales</taxon>
        <taxon>Lecanorineae</taxon>
        <taxon>Stereocaulaceae</taxon>
        <taxon>Lepraria</taxon>
    </lineage>
</organism>
<feature type="region of interest" description="Disordered" evidence="1">
    <location>
        <begin position="243"/>
        <end position="284"/>
    </location>
</feature>
<evidence type="ECO:0000256" key="2">
    <source>
        <dbReference type="SAM" id="Phobius"/>
    </source>
</evidence>
<feature type="transmembrane region" description="Helical" evidence="2">
    <location>
        <begin position="33"/>
        <end position="56"/>
    </location>
</feature>
<feature type="transmembrane region" description="Helical" evidence="2">
    <location>
        <begin position="77"/>
        <end position="100"/>
    </location>
</feature>
<reference evidence="3 4" key="1">
    <citation type="submission" date="2024-09" db="EMBL/GenBank/DDBJ databases">
        <title>Rethinking Asexuality: The Enigmatic Case of Functional Sexual Genes in Lepraria (Stereocaulaceae).</title>
        <authorList>
            <person name="Doellman M."/>
            <person name="Sun Y."/>
            <person name="Barcenas-Pena A."/>
            <person name="Lumbsch H.T."/>
            <person name="Grewe F."/>
        </authorList>
    </citation>
    <scope>NUCLEOTIDE SEQUENCE [LARGE SCALE GENOMIC DNA]</scope>
    <source>
        <strain evidence="3 4">Grewe 0041</strain>
    </source>
</reference>
<dbReference type="EMBL" id="JBHFEH010000004">
    <property type="protein sequence ID" value="KAL2057797.1"/>
    <property type="molecule type" value="Genomic_DNA"/>
</dbReference>
<gene>
    <name evidence="3" type="ORF">ABVK25_002181</name>
</gene>
<keyword evidence="2" id="KW-0472">Membrane</keyword>
<feature type="transmembrane region" description="Helical" evidence="2">
    <location>
        <begin position="7"/>
        <end position="27"/>
    </location>
</feature>
<name>A0ABR4BK72_9LECA</name>
<keyword evidence="2" id="KW-0812">Transmembrane</keyword>
<evidence type="ECO:0000313" key="3">
    <source>
        <dbReference type="EMBL" id="KAL2057797.1"/>
    </source>
</evidence>
<keyword evidence="4" id="KW-1185">Reference proteome</keyword>
<feature type="compositionally biased region" description="Basic and acidic residues" evidence="1">
    <location>
        <begin position="274"/>
        <end position="284"/>
    </location>
</feature>
<proteinExistence type="predicted"/>
<feature type="compositionally biased region" description="Polar residues" evidence="1">
    <location>
        <begin position="249"/>
        <end position="270"/>
    </location>
</feature>
<protein>
    <recommendedName>
        <fullName evidence="5">Tetraspanin</fullName>
    </recommendedName>
</protein>
<keyword evidence="2" id="KW-1133">Transmembrane helix</keyword>
<dbReference type="Proteomes" id="UP001590951">
    <property type="component" value="Unassembled WGS sequence"/>
</dbReference>
<sequence length="284" mass="31365">MRQSGQALSLILLLVLVGLFILAGIALNRVRSLALPISTVTATATIILPVFTGVTLGGSRSLTRRSHGGLRNPKMSFSWSAILLVMLLVIYETVIATLALTHMAPPNNLSCHLERQWSWLFSSKNADVIRRIQDRHQCCGLHSVQDRAWPFPDRSHTAAACHEAFGRQRSCFGGWRQDEQITGGLMFVVAVVAFLIKLLMFVIYQSHNPFNSSSRSTFHFATDGDVSGGGIQRRIGDAYHDDPLVDRQATGSQSPSEGDNQTTHTSSVMQPSRLHGDENEWRDV</sequence>
<comment type="caution">
    <text evidence="3">The sequence shown here is derived from an EMBL/GenBank/DDBJ whole genome shotgun (WGS) entry which is preliminary data.</text>
</comment>
<evidence type="ECO:0000256" key="1">
    <source>
        <dbReference type="SAM" id="MobiDB-lite"/>
    </source>
</evidence>
<evidence type="ECO:0008006" key="5">
    <source>
        <dbReference type="Google" id="ProtNLM"/>
    </source>
</evidence>
<feature type="transmembrane region" description="Helical" evidence="2">
    <location>
        <begin position="184"/>
        <end position="204"/>
    </location>
</feature>